<evidence type="ECO:0000313" key="10">
    <source>
        <dbReference type="Proteomes" id="UP000028294"/>
    </source>
</evidence>
<feature type="domain" description="Glycosyl hydrolase family 92" evidence="6">
    <location>
        <begin position="262"/>
        <end position="738"/>
    </location>
</feature>
<evidence type="ECO:0000256" key="4">
    <source>
        <dbReference type="SAM" id="MobiDB-lite"/>
    </source>
</evidence>
<protein>
    <submittedName>
        <fullName evidence="8">Alpha-mannosidase</fullName>
    </submittedName>
    <submittedName>
        <fullName evidence="9">Glycoside hydrolase family 92 protein</fullName>
    </submittedName>
</protein>
<name>A0A081TZA3_BACFG</name>
<dbReference type="RefSeq" id="WP_022012526.1">
    <property type="nucleotide sequence ID" value="NZ_CAEUHN010000001.1"/>
</dbReference>
<dbReference type="GO" id="GO:0030246">
    <property type="term" value="F:carbohydrate binding"/>
    <property type="evidence" value="ECO:0007669"/>
    <property type="project" value="InterPro"/>
</dbReference>
<reference evidence="8" key="1">
    <citation type="book" date="2014" name="THE 24TH EUROPEAN CONGRESS OF CLINICAL MICROBIOLOGY AND INFECTIOUS DISEASES" publisher="ECCMID 2014" city="Barcelona, Spain">
        <title>Identification of resistance genes in three multidrug-resistant Bacteroides fragilis isolates by whole genome sequencing.</title>
        <editorList>
            <person name="Unknown"/>
            <person name="A."/>
        </editorList>
        <authorList>
            <person name="Sydenham T.V."/>
            <person name="Hasman H."/>
            <person name="Wang M."/>
            <person name="Soki J."/>
            <person name="Nagy E."/>
            <person name="Justesen U.S."/>
        </authorList>
    </citation>
    <scope>NUCLEOTIDE SEQUENCE</scope>
    <source>
        <strain evidence="8">DCMOUH0018B</strain>
    </source>
</reference>
<dbReference type="Proteomes" id="UP000028294">
    <property type="component" value="Chromosome"/>
</dbReference>
<evidence type="ECO:0000256" key="5">
    <source>
        <dbReference type="SAM" id="SignalP"/>
    </source>
</evidence>
<evidence type="ECO:0000256" key="1">
    <source>
        <dbReference type="ARBA" id="ARBA00001913"/>
    </source>
</evidence>
<comment type="subunit">
    <text evidence="2">Monomer.</text>
</comment>
<keyword evidence="9" id="KW-0378">Hydrolase</keyword>
<dbReference type="EMBL" id="JMZZ02000042">
    <property type="protein sequence ID" value="KFX75777.1"/>
    <property type="molecule type" value="Genomic_DNA"/>
</dbReference>
<comment type="cofactor">
    <cofactor evidence="1">
        <name>Ca(2+)</name>
        <dbReference type="ChEBI" id="CHEBI:29108"/>
    </cofactor>
</comment>
<dbReference type="FunFam" id="3.30.2080.10:FF:000001">
    <property type="entry name" value="Alpha-1,2-mannosidase subfamily"/>
    <property type="match status" value="1"/>
</dbReference>
<evidence type="ECO:0000256" key="3">
    <source>
        <dbReference type="ARBA" id="ARBA00022837"/>
    </source>
</evidence>
<dbReference type="InterPro" id="IPR041371">
    <property type="entry name" value="GH92_N"/>
</dbReference>
<keyword evidence="5" id="KW-0732">Signal</keyword>
<evidence type="ECO:0000313" key="9">
    <source>
        <dbReference type="EMBL" id="QCQ35486.1"/>
    </source>
</evidence>
<dbReference type="Gene3D" id="2.70.98.10">
    <property type="match status" value="1"/>
</dbReference>
<dbReference type="Gene3D" id="3.30.2080.10">
    <property type="entry name" value="GH92 mannosidase domain"/>
    <property type="match status" value="1"/>
</dbReference>
<feature type="region of interest" description="Disordered" evidence="4">
    <location>
        <begin position="738"/>
        <end position="761"/>
    </location>
</feature>
<dbReference type="InterPro" id="IPR012939">
    <property type="entry name" value="Glyco_hydro_92"/>
</dbReference>
<dbReference type="GO" id="GO:0000224">
    <property type="term" value="F:peptide-N4-(N-acetyl-beta-glucosaminyl)asparagine amidase activity"/>
    <property type="evidence" value="ECO:0007669"/>
    <property type="project" value="TreeGrafter"/>
</dbReference>
<dbReference type="EMBL" id="CP036553">
    <property type="protein sequence ID" value="QCQ35486.1"/>
    <property type="molecule type" value="Genomic_DNA"/>
</dbReference>
<dbReference type="PATRIC" id="fig|817.53.peg.1089"/>
<dbReference type="InterPro" id="IPR008928">
    <property type="entry name" value="6-hairpin_glycosidase_sf"/>
</dbReference>
<feature type="chain" id="PRO_5010404708" evidence="5">
    <location>
        <begin position="21"/>
        <end position="761"/>
    </location>
</feature>
<evidence type="ECO:0000313" key="8">
    <source>
        <dbReference type="EMBL" id="KFX75777.1"/>
    </source>
</evidence>
<keyword evidence="3" id="KW-0106">Calcium</keyword>
<dbReference type="GO" id="GO:0005975">
    <property type="term" value="P:carbohydrate metabolic process"/>
    <property type="evidence" value="ECO:0007669"/>
    <property type="project" value="InterPro"/>
</dbReference>
<accession>A0A081TZA3</accession>
<dbReference type="FunFam" id="1.20.1610.10:FF:000001">
    <property type="entry name" value="Putative alpha-1,2-mannosidase"/>
    <property type="match status" value="1"/>
</dbReference>
<reference evidence="8" key="2">
    <citation type="submission" date="2014-07" db="EMBL/GenBank/DDBJ databases">
        <title>Genetics and epidemiology of antimicrobial resistance in B. fragilis group.</title>
        <authorList>
            <person name="Sydenham T.V."/>
            <person name="Hasman H."/>
            <person name="Kemp M."/>
            <person name="Justesen U.S."/>
        </authorList>
    </citation>
    <scope>NUCLEOTIDE SEQUENCE [LARGE SCALE GENOMIC DNA]</scope>
    <source>
        <strain evidence="8">DCMOUH0018B</strain>
    </source>
</reference>
<feature type="domain" description="Glycosyl hydrolase family 92 N-terminal" evidence="7">
    <location>
        <begin position="29"/>
        <end position="256"/>
    </location>
</feature>
<dbReference type="Gene3D" id="1.20.1050.60">
    <property type="entry name" value="alpha-1,2-mannosidase"/>
    <property type="match status" value="1"/>
</dbReference>
<feature type="signal peptide" evidence="5">
    <location>
        <begin position="1"/>
        <end position="20"/>
    </location>
</feature>
<sequence>MKKLALLLVGVLGTALCTFAKNTTEPVDYVSPLVGTQSKHALSTGNTYPAIAMPWGMNFWVAQTGKMGDGWAYTYDADKIRGFKQTHQPSPWINDYGQFAIMPVTGKVVFDQDQRASWFSHKAEVAKPYYYKVYLADHDVTTEIAPTSRAAMFRFTFPESNDSYVVVDAFDNGSYVKVIPEENKIIGYTTKNSGGVPENFKNYFVLVFDKPFTFTAAVTNGNIRPGELESKDKHAGGIIGFSTRRGETVNVRVASSFISPEQAEQNLKELGKDNLEAVAAKGRQEWNKVLGRIEVEDDNMDHLRTFYSCLYRSVLFPRSFYELDAKGSPVHYSPYNGKVLPGYMFTDTGFWDTFRCLFPFLNLMYPSMNEKMQEGLVNTYKESGFLPEWASPGHRGCMVGNNSASVVADAYLKGLKGYEIETLWEAVKHGANAVHPQVSSTGRLGYEYYNKLGYVPYNVGINENAARTLEYAYDDWCIYQLGRALNKPEEEIAVYAQRAMNYKNLYDKEHKLMRGKNKDGQFQSPFNPLKWGDAFTEGNSWHYTWSVFHDPQGLIDLMGGQQGFNQMMDSVFILPPVFDDSYYGGVIHEIREMQIMNMGQYAHGNQPIQHMLYLYNYSGQPWKAQHWIREVMDKLYTPNPDGYCGDEDNGQTSAWYVFSAMGFYPVCPGTDQYVMGTPYFKQMKLHLENGKTVVISAPGNSDENRYIASMTVNGKSLTRNYLTHKELMNGAKITMKMSSTPNKQRGVRESDFPYSFSKEVR</sequence>
<reference evidence="9 10" key="3">
    <citation type="submission" date="2019-03" db="EMBL/GenBank/DDBJ databases">
        <title>Complete genome assembly of MDR B. fragilis.</title>
        <authorList>
            <person name="Sydenham T.V."/>
            <person name="Hasman H."/>
            <person name="Justesen U.S."/>
        </authorList>
    </citation>
    <scope>NUCLEOTIDE SEQUENCE [LARGE SCALE GENOMIC DNA]</scope>
    <source>
        <strain evidence="9 10">DCMOUH0067B</strain>
    </source>
</reference>
<dbReference type="Pfam" id="PF17678">
    <property type="entry name" value="Glyco_hydro_92N"/>
    <property type="match status" value="1"/>
</dbReference>
<dbReference type="InterPro" id="IPR014718">
    <property type="entry name" value="GH-type_carb-bd"/>
</dbReference>
<dbReference type="FunFam" id="1.20.1050.60:FF:000001">
    <property type="entry name" value="Putative alpha-1,2-mannosidase"/>
    <property type="match status" value="1"/>
</dbReference>
<dbReference type="GO" id="GO:0006516">
    <property type="term" value="P:glycoprotein catabolic process"/>
    <property type="evidence" value="ECO:0007669"/>
    <property type="project" value="TreeGrafter"/>
</dbReference>
<dbReference type="InterPro" id="IPR005887">
    <property type="entry name" value="GH92_a_mannosidase_put"/>
</dbReference>
<dbReference type="AlphaFoldDB" id="A0A081TZA3"/>
<dbReference type="FunFam" id="2.70.98.10:FF:000013">
    <property type="entry name" value="Putative alpha-1,2-mannosidase"/>
    <property type="match status" value="1"/>
</dbReference>
<gene>
    <name evidence="8" type="ORF">EE52_0205200</name>
    <name evidence="9" type="ORF">IA74_004900</name>
</gene>
<evidence type="ECO:0000256" key="2">
    <source>
        <dbReference type="ARBA" id="ARBA00011245"/>
    </source>
</evidence>
<dbReference type="NCBIfam" id="TIGR01180">
    <property type="entry name" value="aman2_put"/>
    <property type="match status" value="1"/>
</dbReference>
<dbReference type="InterPro" id="IPR050883">
    <property type="entry name" value="PNGase"/>
</dbReference>
<dbReference type="PANTHER" id="PTHR12143">
    <property type="entry name" value="PEPTIDE N-GLYCANASE PNGASE -RELATED"/>
    <property type="match status" value="1"/>
</dbReference>
<proteinExistence type="predicted"/>
<dbReference type="PANTHER" id="PTHR12143:SF43">
    <property type="entry name" value="PUTATIVE-RELATED"/>
    <property type="match status" value="1"/>
</dbReference>
<dbReference type="GO" id="GO:0005829">
    <property type="term" value="C:cytosol"/>
    <property type="evidence" value="ECO:0007669"/>
    <property type="project" value="TreeGrafter"/>
</dbReference>
<organism evidence="8">
    <name type="scientific">Bacteroides fragilis</name>
    <dbReference type="NCBI Taxonomy" id="817"/>
    <lineage>
        <taxon>Bacteria</taxon>
        <taxon>Pseudomonadati</taxon>
        <taxon>Bacteroidota</taxon>
        <taxon>Bacteroidia</taxon>
        <taxon>Bacteroidales</taxon>
        <taxon>Bacteroidaceae</taxon>
        <taxon>Bacteroides</taxon>
    </lineage>
</organism>
<dbReference type="Pfam" id="PF07971">
    <property type="entry name" value="Glyco_hydro_92"/>
    <property type="match status" value="1"/>
</dbReference>
<dbReference type="SUPFAM" id="SSF48208">
    <property type="entry name" value="Six-hairpin glycosidases"/>
    <property type="match status" value="1"/>
</dbReference>
<evidence type="ECO:0000259" key="6">
    <source>
        <dbReference type="Pfam" id="PF07971"/>
    </source>
</evidence>
<evidence type="ECO:0000259" key="7">
    <source>
        <dbReference type="Pfam" id="PF17678"/>
    </source>
</evidence>
<dbReference type="Gene3D" id="1.20.1610.10">
    <property type="entry name" value="alpha-1,2-mannosidases domains"/>
    <property type="match status" value="1"/>
</dbReference>